<gene>
    <name evidence="7" type="ORF">EVOR1521_LOCUS8045</name>
</gene>
<keyword evidence="8" id="KW-1185">Reference proteome</keyword>
<evidence type="ECO:0000256" key="5">
    <source>
        <dbReference type="SAM" id="Phobius"/>
    </source>
</evidence>
<protein>
    <recommendedName>
        <fullName evidence="6">UBC core domain-containing protein</fullName>
    </recommendedName>
</protein>
<proteinExistence type="inferred from homology"/>
<keyword evidence="4" id="KW-0067">ATP-binding</keyword>
<reference evidence="7" key="1">
    <citation type="submission" date="2023-08" db="EMBL/GenBank/DDBJ databases">
        <authorList>
            <person name="Chen Y."/>
            <person name="Shah S."/>
            <person name="Dougan E. K."/>
            <person name="Thang M."/>
            <person name="Chan C."/>
        </authorList>
    </citation>
    <scope>NUCLEOTIDE SEQUENCE</scope>
</reference>
<dbReference type="CDD" id="cd00195">
    <property type="entry name" value="UBCc_UEV"/>
    <property type="match status" value="1"/>
</dbReference>
<dbReference type="PANTHER" id="PTHR24067">
    <property type="entry name" value="UBIQUITIN-CONJUGATING ENZYME E2"/>
    <property type="match status" value="1"/>
</dbReference>
<dbReference type="GO" id="GO:0016740">
    <property type="term" value="F:transferase activity"/>
    <property type="evidence" value="ECO:0007669"/>
    <property type="project" value="UniProtKB-KW"/>
</dbReference>
<evidence type="ECO:0000256" key="1">
    <source>
        <dbReference type="ARBA" id="ARBA00022679"/>
    </source>
</evidence>
<dbReference type="GO" id="GO:0005524">
    <property type="term" value="F:ATP binding"/>
    <property type="evidence" value="ECO:0007669"/>
    <property type="project" value="UniProtKB-UniRule"/>
</dbReference>
<keyword evidence="5" id="KW-0472">Membrane</keyword>
<dbReference type="InterPro" id="IPR050113">
    <property type="entry name" value="Ub_conjugating_enzyme"/>
</dbReference>
<dbReference type="SMART" id="SM00212">
    <property type="entry name" value="UBCc"/>
    <property type="match status" value="1"/>
</dbReference>
<keyword evidence="5" id="KW-1133">Transmembrane helix</keyword>
<name>A0AA36MP37_9DINO</name>
<evidence type="ECO:0000256" key="4">
    <source>
        <dbReference type="RuleBase" id="RU362109"/>
    </source>
</evidence>
<keyword evidence="5" id="KW-0812">Transmembrane</keyword>
<evidence type="ECO:0000313" key="7">
    <source>
        <dbReference type="EMBL" id="CAJ1379965.1"/>
    </source>
</evidence>
<organism evidence="7 8">
    <name type="scientific">Effrenium voratum</name>
    <dbReference type="NCBI Taxonomy" id="2562239"/>
    <lineage>
        <taxon>Eukaryota</taxon>
        <taxon>Sar</taxon>
        <taxon>Alveolata</taxon>
        <taxon>Dinophyceae</taxon>
        <taxon>Suessiales</taxon>
        <taxon>Symbiodiniaceae</taxon>
        <taxon>Effrenium</taxon>
    </lineage>
</organism>
<dbReference type="SUPFAM" id="SSF54495">
    <property type="entry name" value="UBC-like"/>
    <property type="match status" value="1"/>
</dbReference>
<evidence type="ECO:0000313" key="8">
    <source>
        <dbReference type="Proteomes" id="UP001178507"/>
    </source>
</evidence>
<dbReference type="PROSITE" id="PS50127">
    <property type="entry name" value="UBC_2"/>
    <property type="match status" value="1"/>
</dbReference>
<keyword evidence="4" id="KW-0547">Nucleotide-binding</keyword>
<feature type="transmembrane region" description="Helical" evidence="5">
    <location>
        <begin position="197"/>
        <end position="216"/>
    </location>
</feature>
<dbReference type="EMBL" id="CAUJNA010000669">
    <property type="protein sequence ID" value="CAJ1379965.1"/>
    <property type="molecule type" value="Genomic_DNA"/>
</dbReference>
<dbReference type="PROSITE" id="PS00183">
    <property type="entry name" value="UBC_1"/>
    <property type="match status" value="1"/>
</dbReference>
<feature type="active site" description="Glycyl thioester intermediate" evidence="3">
    <location>
        <position position="103"/>
    </location>
</feature>
<evidence type="ECO:0000259" key="6">
    <source>
        <dbReference type="PROSITE" id="PS50127"/>
    </source>
</evidence>
<keyword evidence="2 4" id="KW-0833">Ubl conjugation pathway</keyword>
<keyword evidence="1" id="KW-0808">Transferase</keyword>
<feature type="domain" description="UBC core" evidence="6">
    <location>
        <begin position="16"/>
        <end position="167"/>
    </location>
</feature>
<dbReference type="InterPro" id="IPR023313">
    <property type="entry name" value="UBQ-conjugating_AS"/>
</dbReference>
<dbReference type="Gene3D" id="3.10.110.10">
    <property type="entry name" value="Ubiquitin Conjugating Enzyme"/>
    <property type="match status" value="1"/>
</dbReference>
<dbReference type="Proteomes" id="UP001178507">
    <property type="component" value="Unassembled WGS sequence"/>
</dbReference>
<dbReference type="Pfam" id="PF00179">
    <property type="entry name" value="UQ_con"/>
    <property type="match status" value="1"/>
</dbReference>
<accession>A0AA36MP37</accession>
<comment type="caution">
    <text evidence="7">The sequence shown here is derived from an EMBL/GenBank/DDBJ whole genome shotgun (WGS) entry which is preliminary data.</text>
</comment>
<sequence>MTSHWLKQSTLAMADKVAARVQKECEKLKAAGLRLPIAALEARDARRLGAVLRGPEGSPFEGHDFELELHFGDEYPFRPPAVRFTSPRRIFHPNICRGTGGICLDIFNDATLWSPAIGLEKLLMSVASLLSEPREEHGLNEEAVAMLRSDPAAFADAAKTAAALPRGSQPQVEARAECRAAEGNPIQPVQQKELKDGSSLCGLVVLVLALAIGYAVRSS</sequence>
<dbReference type="InterPro" id="IPR016135">
    <property type="entry name" value="UBQ-conjugating_enzyme/RWD"/>
</dbReference>
<evidence type="ECO:0000256" key="2">
    <source>
        <dbReference type="ARBA" id="ARBA00022786"/>
    </source>
</evidence>
<dbReference type="InterPro" id="IPR000608">
    <property type="entry name" value="UBC"/>
</dbReference>
<comment type="similarity">
    <text evidence="4">Belongs to the ubiquitin-conjugating enzyme family.</text>
</comment>
<dbReference type="AlphaFoldDB" id="A0AA36MP37"/>
<evidence type="ECO:0000256" key="3">
    <source>
        <dbReference type="PROSITE-ProRule" id="PRU10133"/>
    </source>
</evidence>